<dbReference type="EMBL" id="GBRH01257695">
    <property type="protein sequence ID" value="JAD40200.1"/>
    <property type="molecule type" value="Transcribed_RNA"/>
</dbReference>
<name>A0A0A8ZTV6_ARUDO</name>
<protein>
    <submittedName>
        <fullName evidence="1">Uncharacterized protein</fullName>
    </submittedName>
</protein>
<accession>A0A0A8ZTV6</accession>
<evidence type="ECO:0000313" key="1">
    <source>
        <dbReference type="EMBL" id="JAD40200.1"/>
    </source>
</evidence>
<organism evidence="1">
    <name type="scientific">Arundo donax</name>
    <name type="common">Giant reed</name>
    <name type="synonym">Donax arundinaceus</name>
    <dbReference type="NCBI Taxonomy" id="35708"/>
    <lineage>
        <taxon>Eukaryota</taxon>
        <taxon>Viridiplantae</taxon>
        <taxon>Streptophyta</taxon>
        <taxon>Embryophyta</taxon>
        <taxon>Tracheophyta</taxon>
        <taxon>Spermatophyta</taxon>
        <taxon>Magnoliopsida</taxon>
        <taxon>Liliopsida</taxon>
        <taxon>Poales</taxon>
        <taxon>Poaceae</taxon>
        <taxon>PACMAD clade</taxon>
        <taxon>Arundinoideae</taxon>
        <taxon>Arundineae</taxon>
        <taxon>Arundo</taxon>
    </lineage>
</organism>
<proteinExistence type="predicted"/>
<sequence>MNLVKAIKLEHECGEWARECKEWSAWYPRPSQTPLYSAARSAQPSVHFNHRVALDSTYIKNVHVSRTKR</sequence>
<reference evidence="1" key="2">
    <citation type="journal article" date="2015" name="Data Brief">
        <title>Shoot transcriptome of the giant reed, Arundo donax.</title>
        <authorList>
            <person name="Barrero R.A."/>
            <person name="Guerrero F.D."/>
            <person name="Moolhuijzen P."/>
            <person name="Goolsby J.A."/>
            <person name="Tidwell J."/>
            <person name="Bellgard S.E."/>
            <person name="Bellgard M.I."/>
        </authorList>
    </citation>
    <scope>NUCLEOTIDE SEQUENCE</scope>
    <source>
        <tissue evidence="1">Shoot tissue taken approximately 20 cm above the soil surface</tissue>
    </source>
</reference>
<dbReference type="AlphaFoldDB" id="A0A0A8ZTV6"/>
<reference evidence="1" key="1">
    <citation type="submission" date="2014-09" db="EMBL/GenBank/DDBJ databases">
        <authorList>
            <person name="Magalhaes I.L.F."/>
            <person name="Oliveira U."/>
            <person name="Santos F.R."/>
            <person name="Vidigal T.H.D.A."/>
            <person name="Brescovit A.D."/>
            <person name="Santos A.J."/>
        </authorList>
    </citation>
    <scope>NUCLEOTIDE SEQUENCE</scope>
    <source>
        <tissue evidence="1">Shoot tissue taken approximately 20 cm above the soil surface</tissue>
    </source>
</reference>